<proteinExistence type="predicted"/>
<organism evidence="1 2">
    <name type="scientific">Allosphingosinicella humi</name>
    <dbReference type="NCBI Taxonomy" id="2068657"/>
    <lineage>
        <taxon>Bacteria</taxon>
        <taxon>Pseudomonadati</taxon>
        <taxon>Pseudomonadota</taxon>
        <taxon>Alphaproteobacteria</taxon>
        <taxon>Sphingomonadales</taxon>
        <taxon>Sphingomonadaceae</taxon>
        <taxon>Allosphingosinicella</taxon>
    </lineage>
</organism>
<dbReference type="EMBL" id="QFFF01000001">
    <property type="protein sequence ID" value="PWG01829.1"/>
    <property type="molecule type" value="Genomic_DNA"/>
</dbReference>
<accession>A0A2U2J0H2</accession>
<dbReference type="Proteomes" id="UP000245916">
    <property type="component" value="Unassembled WGS sequence"/>
</dbReference>
<dbReference type="AlphaFoldDB" id="A0A2U2J0H2"/>
<comment type="caution">
    <text evidence="1">The sequence shown here is derived from an EMBL/GenBank/DDBJ whole genome shotgun (WGS) entry which is preliminary data.</text>
</comment>
<sequence length="142" mass="15528">MRTDEIVARARALVGARFRPQGRSAEQGLDCIGVVAVANGLDGVRSDYCLRSSDASEVHREFKRHGFIRVTPTEATEGNVLLVRPGPGRLHAVLLTREGYLHADMGLRRVVEVPGAVPWPILSAWGRPERNAERHAGTEARG</sequence>
<dbReference type="RefSeq" id="WP_109269968.1">
    <property type="nucleotide sequence ID" value="NZ_QFFF01000001.1"/>
</dbReference>
<evidence type="ECO:0008006" key="3">
    <source>
        <dbReference type="Google" id="ProtNLM"/>
    </source>
</evidence>
<reference evidence="1 2" key="1">
    <citation type="submission" date="2018-05" db="EMBL/GenBank/DDBJ databases">
        <title>Genome of Sphingosinicella humi QZX222.</title>
        <authorList>
            <person name="Qiao Z."/>
            <person name="Wang G."/>
        </authorList>
    </citation>
    <scope>NUCLEOTIDE SEQUENCE [LARGE SCALE GENOMIC DNA]</scope>
    <source>
        <strain evidence="1 2">QZX222</strain>
    </source>
</reference>
<gene>
    <name evidence="1" type="ORF">DF286_02280</name>
</gene>
<name>A0A2U2J0H2_9SPHN</name>
<protein>
    <recommendedName>
        <fullName evidence="3">Peptidoglycan endopeptidase</fullName>
    </recommendedName>
</protein>
<evidence type="ECO:0000313" key="2">
    <source>
        <dbReference type="Proteomes" id="UP000245916"/>
    </source>
</evidence>
<evidence type="ECO:0000313" key="1">
    <source>
        <dbReference type="EMBL" id="PWG01829.1"/>
    </source>
</evidence>
<dbReference type="OrthoDB" id="8481272at2"/>
<keyword evidence="2" id="KW-1185">Reference proteome</keyword>